<dbReference type="InterPro" id="IPR032719">
    <property type="entry name" value="WbsX"/>
</dbReference>
<dbReference type="PANTHER" id="PTHR41244">
    <property type="entry name" value="RHAMNAN SYNTHESIS F"/>
    <property type="match status" value="1"/>
</dbReference>
<evidence type="ECO:0000256" key="1">
    <source>
        <dbReference type="SAM" id="MobiDB-lite"/>
    </source>
</evidence>
<organism evidence="2 3">
    <name type="scientific">Ruegeria atlantica</name>
    <dbReference type="NCBI Taxonomy" id="81569"/>
    <lineage>
        <taxon>Bacteria</taxon>
        <taxon>Pseudomonadati</taxon>
        <taxon>Pseudomonadota</taxon>
        <taxon>Alphaproteobacteria</taxon>
        <taxon>Rhodobacterales</taxon>
        <taxon>Roseobacteraceae</taxon>
        <taxon>Ruegeria</taxon>
    </lineage>
</organism>
<evidence type="ECO:0008006" key="4">
    <source>
        <dbReference type="Google" id="ProtNLM"/>
    </source>
</evidence>
<protein>
    <recommendedName>
        <fullName evidence="4">Glycosyl hydrolase family 99</fullName>
    </recommendedName>
</protein>
<feature type="region of interest" description="Disordered" evidence="1">
    <location>
        <begin position="49"/>
        <end position="79"/>
    </location>
</feature>
<accession>A0AA90YVG1</accession>
<dbReference type="AlphaFoldDB" id="A0AA90YVG1"/>
<dbReference type="CDD" id="cd11579">
    <property type="entry name" value="Glyco_tran_WbsX"/>
    <property type="match status" value="1"/>
</dbReference>
<evidence type="ECO:0000313" key="2">
    <source>
        <dbReference type="EMBL" id="NOE20041.1"/>
    </source>
</evidence>
<dbReference type="EMBL" id="WVRA01000008">
    <property type="protein sequence ID" value="NOE20041.1"/>
    <property type="molecule type" value="Genomic_DNA"/>
</dbReference>
<dbReference type="PANTHER" id="PTHR41244:SF1">
    <property type="entry name" value="GLYCOSYLTRANSFERASE"/>
    <property type="match status" value="1"/>
</dbReference>
<sequence>MQLCLVNCVEKQVLFVIVGTTRLSTRNCMSIKDTLLYYLLTAASKLSPPLSPRTARRFRNSAKKRDPKRGWDKPGQSNRQGFEAIGQAEEFKPFDPPAKAEPAVRAIAHYLPQFHPFKENDEWWGKGFTEWSNVGKAVPNYPGHYQPHCPIHLGYYDLRLPEIMVEQARIAKSYGIGGFSYYYYWFGGKTLMEHPLEQMLGNPEVDMPFCLTWANENWTRRWDGRAHDVLIAQNHSIEDSLNLLRHIRKYFDDPRYIRIDGKPVFIVYRANIIPNIEETTAAWRKEAQSWGDPDLYLIAAQTFDIGDPEKLGFDAAMEFPPHQVKRTDITDEMGIYNPEFTGAVLDYQAVVEAELQKPEPRYKLFRSSTLSWDNTARNQDAPRIMGRFTIDAYKRWTEHLCRQVLAQEKYSADEKIVFINAWNEWAEGTHLEPDRRYGFAYLQATYDALPKKSESQINT</sequence>
<dbReference type="Gene3D" id="3.20.20.80">
    <property type="entry name" value="Glycosidases"/>
    <property type="match status" value="1"/>
</dbReference>
<proteinExistence type="predicted"/>
<evidence type="ECO:0000313" key="3">
    <source>
        <dbReference type="Proteomes" id="UP000597886"/>
    </source>
</evidence>
<name>A0AA90YVG1_9RHOB</name>
<gene>
    <name evidence="2" type="ORF">GS634_18100</name>
</gene>
<reference evidence="2" key="1">
    <citation type="submission" date="2019-12" db="EMBL/GenBank/DDBJ databases">
        <title>Ruegeria JWLKs population differentiation of coral mucus and skeleton niches.</title>
        <authorList>
            <person name="Luo D."/>
        </authorList>
    </citation>
    <scope>NUCLEOTIDE SEQUENCE</scope>
    <source>
        <strain evidence="2">HKCCD6181</strain>
    </source>
</reference>
<dbReference type="Proteomes" id="UP000597886">
    <property type="component" value="Unassembled WGS sequence"/>
</dbReference>
<comment type="caution">
    <text evidence="2">The sequence shown here is derived from an EMBL/GenBank/DDBJ whole genome shotgun (WGS) entry which is preliminary data.</text>
</comment>
<feature type="compositionally biased region" description="Basic residues" evidence="1">
    <location>
        <begin position="54"/>
        <end position="67"/>
    </location>
</feature>
<dbReference type="Pfam" id="PF14307">
    <property type="entry name" value="Glyco_tran_WbsX"/>
    <property type="match status" value="1"/>
</dbReference>